<keyword evidence="8 10" id="KW-1133">Transmembrane helix</keyword>
<evidence type="ECO:0000256" key="2">
    <source>
        <dbReference type="ARBA" id="ARBA00004141"/>
    </source>
</evidence>
<evidence type="ECO:0000313" key="12">
    <source>
        <dbReference type="EMBL" id="NQE37041.1"/>
    </source>
</evidence>
<feature type="transmembrane region" description="Helical" evidence="10">
    <location>
        <begin position="424"/>
        <end position="445"/>
    </location>
</feature>
<organism evidence="12 13">
    <name type="scientific">Microcoleus asticus IPMA8</name>
    <dbReference type="NCBI Taxonomy" id="2563858"/>
    <lineage>
        <taxon>Bacteria</taxon>
        <taxon>Bacillati</taxon>
        <taxon>Cyanobacteriota</taxon>
        <taxon>Cyanophyceae</taxon>
        <taxon>Oscillatoriophycideae</taxon>
        <taxon>Oscillatoriales</taxon>
        <taxon>Microcoleaceae</taxon>
        <taxon>Microcoleus</taxon>
        <taxon>Microcoleus asticus</taxon>
    </lineage>
</organism>
<evidence type="ECO:0000256" key="3">
    <source>
        <dbReference type="ARBA" id="ARBA00007931"/>
    </source>
</evidence>
<dbReference type="CDD" id="cd06160">
    <property type="entry name" value="S2P-M50_like_2"/>
    <property type="match status" value="1"/>
</dbReference>
<sequence length="543" mass="58373">MFPTTLFHIPQNLMLLLDRSAIDRLEPLFAQAAGMPIVASENTATIALVLVALGILGWGFYRARPFGKLGILAWLQSVALMSPWLLFFGLFAAGIYLNLVAVLLLLVASTGLYIYLGRQLRKAASDAVLRSPPDAAEVKSQSDAFSAPESQRPPGPETIKIVTSSPANNESEIIPVPVEDLKAIKGIFGIDTFFATDTIPYQDGVILKGNLRGDPEQVHSRLTASLEERLNDRYRLFLVENQDDKPVVIILPSTNDPQPTTVSQKILAVVLLLATIATSLETGGLLLGFDFFNSPTRYLEVLPIAAGIWAVLGSGEIARRVLANRYKVGLSWPFFIPTLQIGCFGAIDRFESLLPNRKVLFDIAFAGSAAGGIVSLLMLVTGLLLSHPGSLFQIPAEFFKGSVLVGTLAKVVLGSALQQQIVDVHPLVVIGWLGLVITAINLMPAGQLDGGRIVQAIYGRKIASRATLATFVVLAIASLVNPLALYWAIVILILQRNLERPSLNELTEPDDARAALGLLALFLMIAALLPLTPALAGRLGIGN</sequence>
<protein>
    <recommendedName>
        <fullName evidence="11">Peptidase M50 domain-containing protein</fullName>
    </recommendedName>
</protein>
<reference evidence="12 13" key="1">
    <citation type="journal article" date="2020" name="Sci. Rep.">
        <title>A novel cyanobacterial geosmin producer, revising GeoA distribution and dispersion patterns in Bacteria.</title>
        <authorList>
            <person name="Churro C."/>
            <person name="Semedo-Aguiar A.P."/>
            <person name="Silva A.D."/>
            <person name="Pereira-Leal J.B."/>
            <person name="Leite R.B."/>
        </authorList>
    </citation>
    <scope>NUCLEOTIDE SEQUENCE [LARGE SCALE GENOMIC DNA]</scope>
    <source>
        <strain evidence="12 13">IPMA8</strain>
    </source>
</reference>
<feature type="transmembrane region" description="Helical" evidence="10">
    <location>
        <begin position="73"/>
        <end position="93"/>
    </location>
</feature>
<keyword evidence="13" id="KW-1185">Reference proteome</keyword>
<feature type="transmembrane region" description="Helical" evidence="10">
    <location>
        <begin position="359"/>
        <end position="386"/>
    </location>
</feature>
<evidence type="ECO:0000256" key="4">
    <source>
        <dbReference type="ARBA" id="ARBA00022670"/>
    </source>
</evidence>
<keyword evidence="7" id="KW-0809">Transit peptide</keyword>
<gene>
    <name evidence="12" type="ORF">E5S67_04809</name>
</gene>
<dbReference type="InterPro" id="IPR008915">
    <property type="entry name" value="Peptidase_M50"/>
</dbReference>
<comment type="caution">
    <text evidence="12">The sequence shown here is derived from an EMBL/GenBank/DDBJ whole genome shotgun (WGS) entry which is preliminary data.</text>
</comment>
<evidence type="ECO:0000256" key="9">
    <source>
        <dbReference type="ARBA" id="ARBA00023136"/>
    </source>
</evidence>
<keyword evidence="6" id="KW-0378">Hydrolase</keyword>
<feature type="domain" description="Peptidase M50" evidence="11">
    <location>
        <begin position="338"/>
        <end position="474"/>
    </location>
</feature>
<comment type="subcellular location">
    <subcellularLocation>
        <location evidence="2">Membrane</location>
        <topology evidence="2">Multi-pass membrane protein</topology>
    </subcellularLocation>
</comment>
<evidence type="ECO:0000259" key="11">
    <source>
        <dbReference type="Pfam" id="PF02163"/>
    </source>
</evidence>
<evidence type="ECO:0000256" key="1">
    <source>
        <dbReference type="ARBA" id="ARBA00001947"/>
    </source>
</evidence>
<dbReference type="RefSeq" id="WP_172190887.1">
    <property type="nucleotide sequence ID" value="NZ_CAWPPK010000014.1"/>
</dbReference>
<keyword evidence="5 10" id="KW-0812">Transmembrane</keyword>
<feature type="transmembrane region" description="Helical" evidence="10">
    <location>
        <begin position="99"/>
        <end position="116"/>
    </location>
</feature>
<feature type="transmembrane region" description="Helical" evidence="10">
    <location>
        <begin position="301"/>
        <end position="318"/>
    </location>
</feature>
<comment type="cofactor">
    <cofactor evidence="1">
        <name>Zn(2+)</name>
        <dbReference type="ChEBI" id="CHEBI:29105"/>
    </cofactor>
</comment>
<evidence type="ECO:0000256" key="6">
    <source>
        <dbReference type="ARBA" id="ARBA00022801"/>
    </source>
</evidence>
<dbReference type="Pfam" id="PF02163">
    <property type="entry name" value="Peptidase_M50"/>
    <property type="match status" value="1"/>
</dbReference>
<feature type="transmembrane region" description="Helical" evidence="10">
    <location>
        <begin position="514"/>
        <end position="536"/>
    </location>
</feature>
<proteinExistence type="inferred from homology"/>
<dbReference type="Proteomes" id="UP000702425">
    <property type="component" value="Unassembled WGS sequence"/>
</dbReference>
<comment type="similarity">
    <text evidence="3">Belongs to the peptidase M50B family.</text>
</comment>
<evidence type="ECO:0000256" key="5">
    <source>
        <dbReference type="ARBA" id="ARBA00022692"/>
    </source>
</evidence>
<evidence type="ECO:0000256" key="8">
    <source>
        <dbReference type="ARBA" id="ARBA00022989"/>
    </source>
</evidence>
<evidence type="ECO:0000256" key="7">
    <source>
        <dbReference type="ARBA" id="ARBA00022946"/>
    </source>
</evidence>
<dbReference type="PANTHER" id="PTHR31412">
    <property type="entry name" value="ZINC METALLOPROTEASE EGY1"/>
    <property type="match status" value="1"/>
</dbReference>
<name>A0ABX2D3B9_9CYAN</name>
<dbReference type="EMBL" id="SRRZ01000110">
    <property type="protein sequence ID" value="NQE37041.1"/>
    <property type="molecule type" value="Genomic_DNA"/>
</dbReference>
<dbReference type="PANTHER" id="PTHR31412:SF0">
    <property type="entry name" value="ZINC METALLOPROTEASE EGY1, CHLOROPLASTIC-RELATED"/>
    <property type="match status" value="1"/>
</dbReference>
<keyword evidence="4" id="KW-0645">Protease</keyword>
<evidence type="ECO:0000313" key="13">
    <source>
        <dbReference type="Proteomes" id="UP000702425"/>
    </source>
</evidence>
<feature type="transmembrane region" description="Helical" evidence="10">
    <location>
        <begin position="266"/>
        <end position="289"/>
    </location>
</feature>
<evidence type="ECO:0000256" key="10">
    <source>
        <dbReference type="SAM" id="Phobius"/>
    </source>
</evidence>
<feature type="transmembrane region" description="Helical" evidence="10">
    <location>
        <begin position="398"/>
        <end position="418"/>
    </location>
</feature>
<accession>A0ABX2D3B9</accession>
<feature type="transmembrane region" description="Helical" evidence="10">
    <location>
        <begin position="44"/>
        <end position="61"/>
    </location>
</feature>
<feature type="transmembrane region" description="Helical" evidence="10">
    <location>
        <begin position="466"/>
        <end position="494"/>
    </location>
</feature>
<dbReference type="InterPro" id="IPR044838">
    <property type="entry name" value="EGY1-like"/>
</dbReference>
<keyword evidence="9 10" id="KW-0472">Membrane</keyword>